<keyword evidence="3" id="KW-1185">Reference proteome</keyword>
<evidence type="ECO:0000313" key="1">
    <source>
        <dbReference type="EMBL" id="GKI17496.1"/>
    </source>
</evidence>
<proteinExistence type="predicted"/>
<evidence type="ECO:0000313" key="2">
    <source>
        <dbReference type="EMBL" id="KAA3157918.1"/>
    </source>
</evidence>
<comment type="caution">
    <text evidence="1">The sequence shown here is derived from an EMBL/GenBank/DDBJ whole genome shotgun (WGS) entry which is preliminary data.</text>
</comment>
<evidence type="ECO:0000313" key="4">
    <source>
        <dbReference type="Proteomes" id="UP001055105"/>
    </source>
</evidence>
<organism evidence="1 4">
    <name type="scientific">Alistipes finegoldii</name>
    <dbReference type="NCBI Taxonomy" id="214856"/>
    <lineage>
        <taxon>Bacteria</taxon>
        <taxon>Pseudomonadati</taxon>
        <taxon>Bacteroidota</taxon>
        <taxon>Bacteroidia</taxon>
        <taxon>Bacteroidales</taxon>
        <taxon>Rikenellaceae</taxon>
        <taxon>Alistipes</taxon>
    </lineage>
</organism>
<dbReference type="Proteomes" id="UP001055105">
    <property type="component" value="Unassembled WGS sequence"/>
</dbReference>
<evidence type="ECO:0000313" key="3">
    <source>
        <dbReference type="Proteomes" id="UP000324870"/>
    </source>
</evidence>
<gene>
    <name evidence="1" type="ORF">CE91St16_04040</name>
    <name evidence="2" type="ORF">F2A26_13245</name>
</gene>
<name>A0A5B5VKA2_9BACT</name>
<reference evidence="1" key="2">
    <citation type="submission" date="2022-01" db="EMBL/GenBank/DDBJ databases">
        <title>Novel bile acid biosynthetic pathways are enriched in the microbiome of centenarians.</title>
        <authorList>
            <person name="Sato Y."/>
            <person name="Atarashi K."/>
            <person name="Plichta R.D."/>
            <person name="Arai Y."/>
            <person name="Sasajima S."/>
            <person name="Kearney M.S."/>
            <person name="Suda W."/>
            <person name="Takeshita K."/>
            <person name="Sasaki T."/>
            <person name="Okamoto S."/>
            <person name="Skelly N.A."/>
            <person name="Okamura Y."/>
            <person name="Vlamakis H."/>
            <person name="Li Y."/>
            <person name="Tanoue T."/>
            <person name="Takei H."/>
            <person name="Nittono H."/>
            <person name="Narushima S."/>
            <person name="Irie J."/>
            <person name="Itoh H."/>
            <person name="Moriya K."/>
            <person name="Sugiura Y."/>
            <person name="Suematsu M."/>
            <person name="Moritoki N."/>
            <person name="Shibata S."/>
            <person name="Littman R.D."/>
            <person name="Fischbach A.M."/>
            <person name="Uwamino Y."/>
            <person name="Inoue T."/>
            <person name="Honda A."/>
            <person name="Hattori M."/>
            <person name="Murai T."/>
            <person name="Xavier J.R."/>
            <person name="Hirose N."/>
            <person name="Honda K."/>
        </authorList>
    </citation>
    <scope>NUCLEOTIDE SEQUENCE</scope>
    <source>
        <strain evidence="1">CE91-St16</strain>
    </source>
</reference>
<accession>A0A5B5VKA2</accession>
<dbReference type="RefSeq" id="WP_015546428.1">
    <property type="nucleotide sequence ID" value="NZ_AP025581.1"/>
</dbReference>
<reference evidence="2 3" key="1">
    <citation type="journal article" date="2019" name="Nat. Med.">
        <title>A library of human gut bacterial isolates paired with longitudinal multiomics data enables mechanistic microbiome research.</title>
        <authorList>
            <person name="Poyet M."/>
            <person name="Groussin M."/>
            <person name="Gibbons S.M."/>
            <person name="Avila-Pacheco J."/>
            <person name="Jiang X."/>
            <person name="Kearney S.M."/>
            <person name="Perrotta A.R."/>
            <person name="Berdy B."/>
            <person name="Zhao S."/>
            <person name="Lieberman T.D."/>
            <person name="Swanson P.K."/>
            <person name="Smith M."/>
            <person name="Roesemann S."/>
            <person name="Alexander J.E."/>
            <person name="Rich S.A."/>
            <person name="Livny J."/>
            <person name="Vlamakis H."/>
            <person name="Clish C."/>
            <person name="Bullock K."/>
            <person name="Deik A."/>
            <person name="Scott J."/>
            <person name="Pierce K.A."/>
            <person name="Xavier R.J."/>
            <person name="Alm E.J."/>
        </authorList>
    </citation>
    <scope>NUCLEOTIDE SEQUENCE [LARGE SCALE GENOMIC DNA]</scope>
    <source>
        <strain evidence="2 3">BIOML-A1</strain>
    </source>
</reference>
<protein>
    <submittedName>
        <fullName evidence="1">Uncharacterized protein</fullName>
    </submittedName>
</protein>
<dbReference type="EMBL" id="VVND01000028">
    <property type="protein sequence ID" value="KAA3157918.1"/>
    <property type="molecule type" value="Genomic_DNA"/>
</dbReference>
<dbReference type="AlphaFoldDB" id="A0A5B5VKA2"/>
<dbReference type="GeneID" id="92756603"/>
<sequence>MKKQMIWSSMDMLDDEAREQYQELQREVQEDDTYTVSDAEWADVVSGSLTDERLNLDKKIEGVIIAFASVGTWRGPRQGYQILGSNIADILYSQCDDAEWYGDSYNIRGRMIHHDGMNYALYRIAKDRSEAERIADKIYSGEIDEVGFRKRTRSLYPYVADIYGWKIRRRKLHA</sequence>
<dbReference type="Proteomes" id="UP000324870">
    <property type="component" value="Unassembled WGS sequence"/>
</dbReference>
<dbReference type="EMBL" id="BQOL01000001">
    <property type="protein sequence ID" value="GKI17496.1"/>
    <property type="molecule type" value="Genomic_DNA"/>
</dbReference>